<accession>A0A9J5ZF01</accession>
<feature type="region of interest" description="Disordered" evidence="1">
    <location>
        <begin position="42"/>
        <end position="70"/>
    </location>
</feature>
<dbReference type="AlphaFoldDB" id="A0A9J5ZF01"/>
<feature type="compositionally biased region" description="Polar residues" evidence="1">
    <location>
        <begin position="51"/>
        <end position="64"/>
    </location>
</feature>
<evidence type="ECO:0000256" key="1">
    <source>
        <dbReference type="SAM" id="MobiDB-lite"/>
    </source>
</evidence>
<name>A0A9J5ZF01_SOLCO</name>
<protein>
    <submittedName>
        <fullName evidence="2">Uncharacterized protein</fullName>
    </submittedName>
</protein>
<keyword evidence="3" id="KW-1185">Reference proteome</keyword>
<gene>
    <name evidence="2" type="ORF">H5410_021697</name>
</gene>
<comment type="caution">
    <text evidence="2">The sequence shown here is derived from an EMBL/GenBank/DDBJ whole genome shotgun (WGS) entry which is preliminary data.</text>
</comment>
<organism evidence="2 3">
    <name type="scientific">Solanum commersonii</name>
    <name type="common">Commerson's wild potato</name>
    <name type="synonym">Commerson's nightshade</name>
    <dbReference type="NCBI Taxonomy" id="4109"/>
    <lineage>
        <taxon>Eukaryota</taxon>
        <taxon>Viridiplantae</taxon>
        <taxon>Streptophyta</taxon>
        <taxon>Embryophyta</taxon>
        <taxon>Tracheophyta</taxon>
        <taxon>Spermatophyta</taxon>
        <taxon>Magnoliopsida</taxon>
        <taxon>eudicotyledons</taxon>
        <taxon>Gunneridae</taxon>
        <taxon>Pentapetalae</taxon>
        <taxon>asterids</taxon>
        <taxon>lamiids</taxon>
        <taxon>Solanales</taxon>
        <taxon>Solanaceae</taxon>
        <taxon>Solanoideae</taxon>
        <taxon>Solaneae</taxon>
        <taxon>Solanum</taxon>
    </lineage>
</organism>
<sequence>MVQLERVNPSPSPTHSARESEWDKADVVLNVAIRCSRKTDLIRAKNKPKNSKSGAVQNDPTALSSPAVVAPNDASNTHTCNNNHLAIPFSEISHSLSMFPRKGGHEFKNQRLSDFQLLKPSDFISDSGNQYKSHRPSYYPEKGNTYPSTTPSIRLLDAEKPLFYGWFIVSDV</sequence>
<dbReference type="EMBL" id="JACXVP010000004">
    <property type="protein sequence ID" value="KAG5610416.1"/>
    <property type="molecule type" value="Genomic_DNA"/>
</dbReference>
<evidence type="ECO:0000313" key="2">
    <source>
        <dbReference type="EMBL" id="KAG5610416.1"/>
    </source>
</evidence>
<proteinExistence type="predicted"/>
<dbReference type="Proteomes" id="UP000824120">
    <property type="component" value="Chromosome 4"/>
</dbReference>
<feature type="region of interest" description="Disordered" evidence="1">
    <location>
        <begin position="1"/>
        <end position="21"/>
    </location>
</feature>
<reference evidence="2 3" key="1">
    <citation type="submission" date="2020-09" db="EMBL/GenBank/DDBJ databases">
        <title>De no assembly of potato wild relative species, Solanum commersonii.</title>
        <authorList>
            <person name="Cho K."/>
        </authorList>
    </citation>
    <scope>NUCLEOTIDE SEQUENCE [LARGE SCALE GENOMIC DNA]</scope>
    <source>
        <strain evidence="2">LZ3.2</strain>
        <tissue evidence="2">Leaf</tissue>
    </source>
</reference>
<evidence type="ECO:0000313" key="3">
    <source>
        <dbReference type="Proteomes" id="UP000824120"/>
    </source>
</evidence>